<evidence type="ECO:0000313" key="2">
    <source>
        <dbReference type="WBParaSite" id="PS1159_v2.g15615.t1"/>
    </source>
</evidence>
<name>A0AC35FAQ3_9BILA</name>
<sequence length="261" mass="30681">MFNVGKWLGWEISKNETSIMYEGYRDPIDENGNYVEPRFSEYDLKKCYSSTWKEENGYFYYTILNNPSTLSMTDVQKTIEKAFNSWTLVYTSSKFQELLPSSNYNGSKFNISFESPKHVSYRVFGSTLEEGEAGQAIEALAIYFNKDIKWRIYKVGEKVDNESTDFYSIAMFSIGQYHMWDTSKNETSIMYEGYKDSVDENGNYVEPTFSEEDLEYSAIWRQRAAESFYTEDEFVKDVEKKLKQKEEEQKKTLGTQLKTMK</sequence>
<organism evidence="1 2">
    <name type="scientific">Panagrolaimus sp. PS1159</name>
    <dbReference type="NCBI Taxonomy" id="55785"/>
    <lineage>
        <taxon>Eukaryota</taxon>
        <taxon>Metazoa</taxon>
        <taxon>Ecdysozoa</taxon>
        <taxon>Nematoda</taxon>
        <taxon>Chromadorea</taxon>
        <taxon>Rhabditida</taxon>
        <taxon>Tylenchina</taxon>
        <taxon>Panagrolaimomorpha</taxon>
        <taxon>Panagrolaimoidea</taxon>
        <taxon>Panagrolaimidae</taxon>
        <taxon>Panagrolaimus</taxon>
    </lineage>
</organism>
<reference evidence="2" key="1">
    <citation type="submission" date="2022-11" db="UniProtKB">
        <authorList>
            <consortium name="WormBaseParasite"/>
        </authorList>
    </citation>
    <scope>IDENTIFICATION</scope>
</reference>
<evidence type="ECO:0000313" key="1">
    <source>
        <dbReference type="Proteomes" id="UP000887580"/>
    </source>
</evidence>
<protein>
    <submittedName>
        <fullName evidence="2">Peptidase M10 metallopeptidase domain-containing protein</fullName>
    </submittedName>
</protein>
<dbReference type="Proteomes" id="UP000887580">
    <property type="component" value="Unplaced"/>
</dbReference>
<dbReference type="WBParaSite" id="PS1159_v2.g15615.t1">
    <property type="protein sequence ID" value="PS1159_v2.g15615.t1"/>
    <property type="gene ID" value="PS1159_v2.g15615"/>
</dbReference>
<proteinExistence type="predicted"/>
<accession>A0AC35FAQ3</accession>